<proteinExistence type="inferred from homology"/>
<evidence type="ECO:0000256" key="4">
    <source>
        <dbReference type="ARBA" id="ARBA00023136"/>
    </source>
</evidence>
<feature type="transmembrane region" description="Helical" evidence="6">
    <location>
        <begin position="226"/>
        <end position="247"/>
    </location>
</feature>
<feature type="transmembrane region" description="Helical" evidence="6">
    <location>
        <begin position="122"/>
        <end position="141"/>
    </location>
</feature>
<feature type="transmembrane region" description="Helical" evidence="6">
    <location>
        <begin position="267"/>
        <end position="285"/>
    </location>
</feature>
<dbReference type="Proteomes" id="UP000799770">
    <property type="component" value="Unassembled WGS sequence"/>
</dbReference>
<evidence type="ECO:0000313" key="8">
    <source>
        <dbReference type="EMBL" id="KAF2105408.1"/>
    </source>
</evidence>
<evidence type="ECO:0000256" key="5">
    <source>
        <dbReference type="ARBA" id="ARBA00038359"/>
    </source>
</evidence>
<gene>
    <name evidence="8" type="ORF">BDV96DRAFT_655617</name>
</gene>
<dbReference type="GO" id="GO:0016020">
    <property type="term" value="C:membrane"/>
    <property type="evidence" value="ECO:0007669"/>
    <property type="project" value="UniProtKB-SubCell"/>
</dbReference>
<evidence type="ECO:0000256" key="6">
    <source>
        <dbReference type="SAM" id="Phobius"/>
    </source>
</evidence>
<comment type="similarity">
    <text evidence="5">Belongs to the SAT4 family.</text>
</comment>
<name>A0A6A5YGY3_9PLEO</name>
<keyword evidence="9" id="KW-1185">Reference proteome</keyword>
<comment type="subcellular location">
    <subcellularLocation>
        <location evidence="1">Membrane</location>
        <topology evidence="1">Multi-pass membrane protein</topology>
    </subcellularLocation>
</comment>
<evidence type="ECO:0000256" key="2">
    <source>
        <dbReference type="ARBA" id="ARBA00022692"/>
    </source>
</evidence>
<accession>A0A6A5YGY3</accession>
<evidence type="ECO:0000256" key="1">
    <source>
        <dbReference type="ARBA" id="ARBA00004141"/>
    </source>
</evidence>
<sequence length="362" mass="39991">MVSLSFSHITVEDIEYQLAHFDDNNGYVVTIVTSIFFVLSLALVVLRFVVRKWKHIRYRLEDYCIIVALVLATGLWIEALLSVKFGAGQHSLKVAQMHGIGYIVKSLQILLAVEMTYNLAHLAMKVSLLLLYRSIFTFVLVPFKRAWSVIFCYVILNAITSIFLLCFQCRPLKYSWEEPIGTKGKCVNLSAVEISNGVMIAFADLAILALPMPVLWSLHIPTKKKILLCGLFALGCLALIASITRVIYLGRVVSAVDFTFVGVNPLVWSIVEVNLGIICACIPTLKPLFSSRPKQATFGSSSNPLDKPSGRRYLTGALSLTTKITGSLDEFPLTDNSYTGAGIHESAPSSEAELQFITAKTM</sequence>
<evidence type="ECO:0000259" key="7">
    <source>
        <dbReference type="Pfam" id="PF20684"/>
    </source>
</evidence>
<keyword evidence="2 6" id="KW-0812">Transmembrane</keyword>
<evidence type="ECO:0000256" key="3">
    <source>
        <dbReference type="ARBA" id="ARBA00022989"/>
    </source>
</evidence>
<dbReference type="OrthoDB" id="10017208at2759"/>
<feature type="transmembrane region" description="Helical" evidence="6">
    <location>
        <begin position="62"/>
        <end position="83"/>
    </location>
</feature>
<feature type="transmembrane region" description="Helical" evidence="6">
    <location>
        <begin position="27"/>
        <end position="50"/>
    </location>
</feature>
<dbReference type="Pfam" id="PF20684">
    <property type="entry name" value="Fung_rhodopsin"/>
    <property type="match status" value="1"/>
</dbReference>
<protein>
    <recommendedName>
        <fullName evidence="7">Rhodopsin domain-containing protein</fullName>
    </recommendedName>
</protein>
<feature type="transmembrane region" description="Helical" evidence="6">
    <location>
        <begin position="147"/>
        <end position="167"/>
    </location>
</feature>
<keyword evidence="3 6" id="KW-1133">Transmembrane helix</keyword>
<dbReference type="PANTHER" id="PTHR33048">
    <property type="entry name" value="PTH11-LIKE INTEGRAL MEMBRANE PROTEIN (AFU_ORTHOLOGUE AFUA_5G11245)"/>
    <property type="match status" value="1"/>
</dbReference>
<evidence type="ECO:0000313" key="9">
    <source>
        <dbReference type="Proteomes" id="UP000799770"/>
    </source>
</evidence>
<dbReference type="InterPro" id="IPR049326">
    <property type="entry name" value="Rhodopsin_dom_fungi"/>
</dbReference>
<organism evidence="8 9">
    <name type="scientific">Lophiotrema nucula</name>
    <dbReference type="NCBI Taxonomy" id="690887"/>
    <lineage>
        <taxon>Eukaryota</taxon>
        <taxon>Fungi</taxon>
        <taxon>Dikarya</taxon>
        <taxon>Ascomycota</taxon>
        <taxon>Pezizomycotina</taxon>
        <taxon>Dothideomycetes</taxon>
        <taxon>Pleosporomycetidae</taxon>
        <taxon>Pleosporales</taxon>
        <taxon>Lophiotremataceae</taxon>
        <taxon>Lophiotrema</taxon>
    </lineage>
</organism>
<dbReference type="InterPro" id="IPR052337">
    <property type="entry name" value="SAT4-like"/>
</dbReference>
<reference evidence="8" key="1">
    <citation type="journal article" date="2020" name="Stud. Mycol.">
        <title>101 Dothideomycetes genomes: a test case for predicting lifestyles and emergence of pathogens.</title>
        <authorList>
            <person name="Haridas S."/>
            <person name="Albert R."/>
            <person name="Binder M."/>
            <person name="Bloem J."/>
            <person name="Labutti K."/>
            <person name="Salamov A."/>
            <person name="Andreopoulos B."/>
            <person name="Baker S."/>
            <person name="Barry K."/>
            <person name="Bills G."/>
            <person name="Bluhm B."/>
            <person name="Cannon C."/>
            <person name="Castanera R."/>
            <person name="Culley D."/>
            <person name="Daum C."/>
            <person name="Ezra D."/>
            <person name="Gonzalez J."/>
            <person name="Henrissat B."/>
            <person name="Kuo A."/>
            <person name="Liang C."/>
            <person name="Lipzen A."/>
            <person name="Lutzoni F."/>
            <person name="Magnuson J."/>
            <person name="Mondo S."/>
            <person name="Nolan M."/>
            <person name="Ohm R."/>
            <person name="Pangilinan J."/>
            <person name="Park H.-J."/>
            <person name="Ramirez L."/>
            <person name="Alfaro M."/>
            <person name="Sun H."/>
            <person name="Tritt A."/>
            <person name="Yoshinaga Y."/>
            <person name="Zwiers L.-H."/>
            <person name="Turgeon B."/>
            <person name="Goodwin S."/>
            <person name="Spatafora J."/>
            <person name="Crous P."/>
            <person name="Grigoriev I."/>
        </authorList>
    </citation>
    <scope>NUCLEOTIDE SEQUENCE</scope>
    <source>
        <strain evidence="8">CBS 627.86</strain>
    </source>
</reference>
<dbReference type="PANTHER" id="PTHR33048:SF47">
    <property type="entry name" value="INTEGRAL MEMBRANE PROTEIN-RELATED"/>
    <property type="match status" value="1"/>
</dbReference>
<dbReference type="EMBL" id="ML977381">
    <property type="protein sequence ID" value="KAF2105408.1"/>
    <property type="molecule type" value="Genomic_DNA"/>
</dbReference>
<keyword evidence="4 6" id="KW-0472">Membrane</keyword>
<dbReference type="AlphaFoldDB" id="A0A6A5YGY3"/>
<feature type="domain" description="Rhodopsin" evidence="7">
    <location>
        <begin position="46"/>
        <end position="290"/>
    </location>
</feature>